<feature type="transmembrane region" description="Helical" evidence="13">
    <location>
        <begin position="78"/>
        <end position="99"/>
    </location>
</feature>
<dbReference type="OMA" id="LLYALTX"/>
<dbReference type="PRINTS" id="PR01092">
    <property type="entry name" value="SULFNYLUREAR"/>
</dbReference>
<feature type="domain" description="ABC transporter" evidence="14">
    <location>
        <begin position="1265"/>
        <end position="1479"/>
    </location>
</feature>
<dbReference type="PROSITE" id="PS50893">
    <property type="entry name" value="ABC_TRANSPORTER_2"/>
    <property type="match status" value="2"/>
</dbReference>
<feature type="transmembrane region" description="Helical" evidence="13">
    <location>
        <begin position="515"/>
        <end position="540"/>
    </location>
</feature>
<dbReference type="InterPro" id="IPR050173">
    <property type="entry name" value="ABC_transporter_C-like"/>
</dbReference>
<keyword evidence="9 13" id="KW-0472">Membrane</keyword>
<evidence type="ECO:0000256" key="7">
    <source>
        <dbReference type="ARBA" id="ARBA00022840"/>
    </source>
</evidence>
<feature type="compositionally biased region" description="Acidic residues" evidence="12">
    <location>
        <begin position="899"/>
        <end position="914"/>
    </location>
</feature>
<dbReference type="GO" id="GO:0140359">
    <property type="term" value="F:ABC-type transporter activity"/>
    <property type="evidence" value="ECO:0007669"/>
    <property type="project" value="InterPro"/>
</dbReference>
<dbReference type="FunFam" id="3.40.50.300:FF:000394">
    <property type="entry name" value="ATP-binding cassette, sub-family C (CFTR/MRP), member 9"/>
    <property type="match status" value="1"/>
</dbReference>
<dbReference type="SUPFAM" id="SSF52540">
    <property type="entry name" value="P-loop containing nucleoside triphosphate hydrolases"/>
    <property type="match status" value="2"/>
</dbReference>
<feature type="domain" description="ABC transporter" evidence="14">
    <location>
        <begin position="626"/>
        <end position="859"/>
    </location>
</feature>
<evidence type="ECO:0000256" key="9">
    <source>
        <dbReference type="ARBA" id="ARBA00023136"/>
    </source>
</evidence>
<feature type="region of interest" description="Disordered" evidence="12">
    <location>
        <begin position="894"/>
        <end position="919"/>
    </location>
</feature>
<dbReference type="InterPro" id="IPR003439">
    <property type="entry name" value="ABC_transporter-like_ATP-bd"/>
</dbReference>
<feature type="domain" description="ABC transmembrane type-1" evidence="15">
    <location>
        <begin position="957"/>
        <end position="1226"/>
    </location>
</feature>
<keyword evidence="11" id="KW-0325">Glycoprotein</keyword>
<evidence type="ECO:0000256" key="6">
    <source>
        <dbReference type="ARBA" id="ARBA00022741"/>
    </source>
</evidence>
<name>G3N7Z8_GASAC</name>
<feature type="domain" description="ABC transmembrane type-1" evidence="15">
    <location>
        <begin position="287"/>
        <end position="540"/>
    </location>
</feature>
<feature type="transmembrane region" description="Helical" evidence="13">
    <location>
        <begin position="984"/>
        <end position="1006"/>
    </location>
</feature>
<evidence type="ECO:0000256" key="3">
    <source>
        <dbReference type="ARBA" id="ARBA00022448"/>
    </source>
</evidence>
<feature type="transmembrane region" description="Helical" evidence="13">
    <location>
        <begin position="171"/>
        <end position="190"/>
    </location>
</feature>
<keyword evidence="3" id="KW-0813">Transport</keyword>
<dbReference type="GO" id="GO:0008281">
    <property type="term" value="F:sulfonylurea receptor activity"/>
    <property type="evidence" value="ECO:0007669"/>
    <property type="project" value="InterPro"/>
</dbReference>
<feature type="transmembrane region" description="Helical" evidence="13">
    <location>
        <begin position="925"/>
        <end position="946"/>
    </location>
</feature>
<dbReference type="GO" id="GO:0032991">
    <property type="term" value="C:protein-containing complex"/>
    <property type="evidence" value="ECO:0007669"/>
    <property type="project" value="UniProtKB-ARBA"/>
</dbReference>
<dbReference type="FunFam" id="1.20.1560.10:FF:000006">
    <property type="entry name" value="ATP-binding cassette, sub-family C (CFTR/MRP), member 9"/>
    <property type="match status" value="1"/>
</dbReference>
<dbReference type="SUPFAM" id="SSF90123">
    <property type="entry name" value="ABC transporter transmembrane region"/>
    <property type="match status" value="2"/>
</dbReference>
<evidence type="ECO:0000313" key="17">
    <source>
        <dbReference type="Proteomes" id="UP000007635"/>
    </source>
</evidence>
<dbReference type="FunFam" id="3.40.50.300:FF:000197">
    <property type="entry name" value="ATP-binding cassette, sub-family C (CFTR/MRP), member 9"/>
    <property type="match status" value="1"/>
</dbReference>
<evidence type="ECO:0000256" key="1">
    <source>
        <dbReference type="ARBA" id="ARBA00004651"/>
    </source>
</evidence>
<evidence type="ECO:0000256" key="8">
    <source>
        <dbReference type="ARBA" id="ARBA00022989"/>
    </source>
</evidence>
<evidence type="ECO:0000256" key="5">
    <source>
        <dbReference type="ARBA" id="ARBA00022737"/>
    </source>
</evidence>
<keyword evidence="7" id="KW-0067">ATP-binding</keyword>
<feature type="transmembrane region" description="Helical" evidence="13">
    <location>
        <begin position="1174"/>
        <end position="1194"/>
    </location>
</feature>
<comment type="subcellular location">
    <subcellularLocation>
        <location evidence="1">Cell membrane</location>
        <topology evidence="1">Multi-pass membrane protein</topology>
    </subcellularLocation>
</comment>
<evidence type="ECO:0000256" key="2">
    <source>
        <dbReference type="ARBA" id="ARBA00009726"/>
    </source>
</evidence>
<dbReference type="SMART" id="SM00382">
    <property type="entry name" value="AAA"/>
    <property type="match status" value="2"/>
</dbReference>
<dbReference type="InterPro" id="IPR036640">
    <property type="entry name" value="ABC1_TM_sf"/>
</dbReference>
<dbReference type="PANTHER" id="PTHR24223:SF173">
    <property type="entry name" value="ATP-BINDING CASSETTE SUB-FAMILY C MEMBER 9"/>
    <property type="match status" value="1"/>
</dbReference>
<dbReference type="Bgee" id="ENSGACG00000001102">
    <property type="expression patterns" value="Expressed in muscle tissue and 7 other cell types or tissues"/>
</dbReference>
<feature type="transmembrane region" description="Helical" evidence="13">
    <location>
        <begin position="1073"/>
        <end position="1098"/>
    </location>
</feature>
<evidence type="ECO:0008006" key="18">
    <source>
        <dbReference type="Google" id="ProtNLM"/>
    </source>
</evidence>
<reference evidence="16" key="3">
    <citation type="submission" date="2025-09" db="UniProtKB">
        <authorList>
            <consortium name="Ensembl"/>
        </authorList>
    </citation>
    <scope>IDENTIFICATION</scope>
</reference>
<dbReference type="Gene3D" id="1.20.1560.10">
    <property type="entry name" value="ABC transporter type 1, transmembrane domain"/>
    <property type="match status" value="2"/>
</dbReference>
<feature type="region of interest" description="Disordered" evidence="12">
    <location>
        <begin position="589"/>
        <end position="626"/>
    </location>
</feature>
<feature type="transmembrane region" description="Helical" evidence="13">
    <location>
        <begin position="424"/>
        <end position="450"/>
    </location>
</feature>
<dbReference type="PANTHER" id="PTHR24223">
    <property type="entry name" value="ATP-BINDING CASSETTE SUB-FAMILY C"/>
    <property type="match status" value="1"/>
</dbReference>
<feature type="transmembrane region" description="Helical" evidence="13">
    <location>
        <begin position="396"/>
        <end position="418"/>
    </location>
</feature>
<organism evidence="16 17">
    <name type="scientific">Gasterosteus aculeatus aculeatus</name>
    <name type="common">three-spined stickleback</name>
    <dbReference type="NCBI Taxonomy" id="481459"/>
    <lineage>
        <taxon>Eukaryota</taxon>
        <taxon>Metazoa</taxon>
        <taxon>Chordata</taxon>
        <taxon>Craniata</taxon>
        <taxon>Vertebrata</taxon>
        <taxon>Euteleostomi</taxon>
        <taxon>Actinopterygii</taxon>
        <taxon>Neopterygii</taxon>
        <taxon>Teleostei</taxon>
        <taxon>Neoteleostei</taxon>
        <taxon>Acanthomorphata</taxon>
        <taxon>Eupercaria</taxon>
        <taxon>Perciformes</taxon>
        <taxon>Cottioidei</taxon>
        <taxon>Gasterosteales</taxon>
        <taxon>Gasterosteidae</taxon>
        <taxon>Gasterosteus</taxon>
    </lineage>
</organism>
<dbReference type="GO" id="GO:0016887">
    <property type="term" value="F:ATP hydrolysis activity"/>
    <property type="evidence" value="ECO:0007669"/>
    <property type="project" value="InterPro"/>
</dbReference>
<dbReference type="FunFam" id="1.20.1560.10:FF:000005">
    <property type="entry name" value="ATP-binding cassette, sub-family C (CFTR/MRP), member 9"/>
    <property type="match status" value="1"/>
</dbReference>
<evidence type="ECO:0000256" key="10">
    <source>
        <dbReference type="ARBA" id="ARBA00023170"/>
    </source>
</evidence>
<dbReference type="InterPro" id="IPR017871">
    <property type="entry name" value="ABC_transporter-like_CS"/>
</dbReference>
<evidence type="ECO:0000259" key="15">
    <source>
        <dbReference type="PROSITE" id="PS50929"/>
    </source>
</evidence>
<dbReference type="GeneTree" id="ENSGT00940000156680"/>
<dbReference type="Ensembl" id="ENSGACT00000001433.2">
    <property type="protein sequence ID" value="ENSGACP00000001432.2"/>
    <property type="gene ID" value="ENSGACG00000001102.2"/>
</dbReference>
<evidence type="ECO:0000256" key="4">
    <source>
        <dbReference type="ARBA" id="ARBA00022692"/>
    </source>
</evidence>
<dbReference type="eggNOG" id="KOG0054">
    <property type="taxonomic scope" value="Eukaryota"/>
</dbReference>
<dbReference type="InterPro" id="IPR000388">
    <property type="entry name" value="ABCC8/9"/>
</dbReference>
<keyword evidence="5" id="KW-0677">Repeat</keyword>
<dbReference type="PROSITE" id="PS50929">
    <property type="entry name" value="ABC_TM1F"/>
    <property type="match status" value="2"/>
</dbReference>
<dbReference type="GO" id="GO:0005524">
    <property type="term" value="F:ATP binding"/>
    <property type="evidence" value="ECO:0007669"/>
    <property type="project" value="UniProtKB-KW"/>
</dbReference>
<keyword evidence="10" id="KW-0675">Receptor</keyword>
<feature type="transmembrane region" description="Helical" evidence="13">
    <location>
        <begin position="38"/>
        <end position="57"/>
    </location>
</feature>
<evidence type="ECO:0000313" key="16">
    <source>
        <dbReference type="Ensembl" id="ENSGACP00000001432.2"/>
    </source>
</evidence>
<accession>G3N7Z8</accession>
<dbReference type="InParanoid" id="G3N7Z8"/>
<keyword evidence="6" id="KW-0547">Nucleotide-binding</keyword>
<comment type="similarity">
    <text evidence="2">Belongs to the ABC transporter superfamily. ABCC family. Conjugate transporter (TC 3.A.1.208) subfamily.</text>
</comment>
<evidence type="ECO:0000259" key="14">
    <source>
        <dbReference type="PROSITE" id="PS50893"/>
    </source>
</evidence>
<feature type="transmembrane region" description="Helical" evidence="13">
    <location>
        <begin position="111"/>
        <end position="129"/>
    </location>
</feature>
<dbReference type="InterPro" id="IPR027417">
    <property type="entry name" value="P-loop_NTPase"/>
</dbReference>
<dbReference type="STRING" id="69293.ENSGACP00000001432"/>
<dbReference type="InterPro" id="IPR011527">
    <property type="entry name" value="ABC1_TM_dom"/>
</dbReference>
<dbReference type="Gene3D" id="3.40.50.300">
    <property type="entry name" value="P-loop containing nucleotide triphosphate hydrolases"/>
    <property type="match status" value="2"/>
</dbReference>
<evidence type="ECO:0000256" key="13">
    <source>
        <dbReference type="SAM" id="Phobius"/>
    </source>
</evidence>
<dbReference type="InterPro" id="IPR003593">
    <property type="entry name" value="AAA+_ATPase"/>
</dbReference>
<dbReference type="Proteomes" id="UP000007635">
    <property type="component" value="Chromosome IV"/>
</dbReference>
<keyword evidence="17" id="KW-1185">Reference proteome</keyword>
<sequence>MALSFCGNDRSINDRSINSYSVEEGVLNNGCFVDALNLVPHVFLLFITFPILFIGWGSQSSKVQIHHNTWLHFPGHNMRWILTFSLLFVHVCEFAEGIVSNKEMLTNHLHLFMPAFMGFVAATTSVVYYHNIETSNFPKLLLVLFIYWVLAFITKSIKLWKFAEHQVGPQHLRFCITALLVVLYGLLMAVEVNVIRVRKYVFFAKPQKVKPPEDLQDLGVRFLQPFVNLLSKSTYWWMNPLIIGAHKRPIELKKIGKLPIAMRALTNYLRLKDAYEDQRVTAPFRYLADLLGFARPLCISGIVKYMNTTDSSPAAGATHLGVYFMSSTELLENTSVLAVLLFLALVLQRTFLQASYYVAIETGINLRGALLAMIYNKMLRLSTSNMSMGEMTLGQINNLVAIETNQLMWFLFLCPNLWAMPVQIVMGVILLYYLLNVSALVGAAVIVLLAPVQYLIATKLADTQKSSLEHSTDRLKKTTEILKGIKLLKLYAWENIFCDSVEETRGKELTSLKTFALYTSMSIFMNAAIPIAAVLATFVMHHFLKREGPRSALVSVQKLGEFLQSDEIGDDSWRNGDMSVFMEAGKKTPGGTKAINRRQPMRSQMDNYEQPPRRQMRPSETEDVPVKVSNGSFTWGSNLSTLSDINIRVPTGQLTMIVGQVGCGKSSLLLAMLGEMQSIDGRVHWSNCSLIHTGNRYSVAYATQKSWLLNATVEENITFGGPFNKQRYKTVIDACSLQPDIDLLPFGDQTEIGERGINLSGGQRQRICVARALYQNTNIVFLDDPFSALDIHLSDHLMQEGILKFLQDDKRTVVLVTHKLQYLIHADWIIAMKDGSVLREGTLKDIQTHDIELYDHWKTLMNRQDHGLEKDVQQDSQTTLERKTLRRAFYSREAKNQMDDEDEEEEEEEEDDDNMSTTTNRRSKIPWRVCWCYMSSGGFFMVFLMVSSKLLKHSVIVAIDYWLAIWTSVKTTGTVDSRTDDSHYLPVFIILCAAGITLCLITSLTVEFLGLSAATNLHHNLLNKIIHAPIRFFDITPLGQILNRFSADTNIIDQHIPPTLESLTRSTLLCLSAIGVISSITPFFLFTLVPLAVAFYFIQKYFRVASKDLQDLDDSTQLPLLCHFSETAEGLTTIRAFRHEARFKQRMLELTDTNNTAYLFLSAANRWLEVRTDYLGAVIVLSAAGTSIWASGYGFYSGGLVGLGLTYALTVTNYLNWVVRNLADLEVQMAAVKKVNSFLGTESENYEGTMDASQVPENWPQDGEIKIQDLSVRYDPVLKPVLKHVNMFIEPGQKVTPRGSPQIVIDGIDICKLPLQTLRSRLSIILQDPVLFSGSIRFNLDPERTCTDDRLWEALEIAQLKNMVKALPGGLDAVVTEGGENFSVGQRQLFCLARAFVRKSSILIMDEATASIDMATENILQKVVMTAFADRTVVTIAHRVHTILTADTVIVMKRGNILEYDKPETLLEQEDGVFASFVRADM</sequence>
<keyword evidence="4 13" id="KW-0812">Transmembrane</keyword>
<dbReference type="Pfam" id="PF00005">
    <property type="entry name" value="ABC_tran"/>
    <property type="match status" value="2"/>
</dbReference>
<dbReference type="CDD" id="cd18602">
    <property type="entry name" value="ABC_6TM_SUR1_D2_like"/>
    <property type="match status" value="1"/>
</dbReference>
<proteinExistence type="inferred from homology"/>
<dbReference type="GO" id="GO:0005886">
    <property type="term" value="C:plasma membrane"/>
    <property type="evidence" value="ECO:0007669"/>
    <property type="project" value="UniProtKB-SubCell"/>
</dbReference>
<feature type="transmembrane region" description="Helical" evidence="13">
    <location>
        <begin position="141"/>
        <end position="159"/>
    </location>
</feature>
<reference evidence="16" key="2">
    <citation type="submission" date="2025-08" db="UniProtKB">
        <authorList>
            <consortium name="Ensembl"/>
        </authorList>
    </citation>
    <scope>IDENTIFICATION</scope>
</reference>
<dbReference type="PROSITE" id="PS00211">
    <property type="entry name" value="ABC_TRANSPORTER_1"/>
    <property type="match status" value="2"/>
</dbReference>
<dbReference type="GO" id="GO:0033198">
    <property type="term" value="P:response to ATP"/>
    <property type="evidence" value="ECO:0007669"/>
    <property type="project" value="UniProtKB-ARBA"/>
</dbReference>
<evidence type="ECO:0000256" key="11">
    <source>
        <dbReference type="ARBA" id="ARBA00023180"/>
    </source>
</evidence>
<dbReference type="GO" id="GO:0071805">
    <property type="term" value="P:potassium ion transmembrane transport"/>
    <property type="evidence" value="ECO:0007669"/>
    <property type="project" value="UniProtKB-ARBA"/>
</dbReference>
<evidence type="ECO:0000256" key="12">
    <source>
        <dbReference type="SAM" id="MobiDB-lite"/>
    </source>
</evidence>
<reference evidence="16 17" key="1">
    <citation type="journal article" date="2021" name="G3 (Bethesda)">
        <title>Improved contiguity of the threespine stickleback genome using long-read sequencing.</title>
        <authorList>
            <person name="Nath S."/>
            <person name="Shaw D.E."/>
            <person name="White M.A."/>
        </authorList>
    </citation>
    <scope>NUCLEOTIDE SEQUENCE [LARGE SCALE GENOMIC DNA]</scope>
    <source>
        <strain evidence="16 17">Lake Benthic</strain>
    </source>
</reference>
<keyword evidence="8 13" id="KW-1133">Transmembrane helix</keyword>
<dbReference type="Pfam" id="PF00664">
    <property type="entry name" value="ABC_membrane"/>
    <property type="match status" value="2"/>
</dbReference>
<protein>
    <recommendedName>
        <fullName evidence="18">ATP-binding cassette, sub-family C (CFTR/MRP), member 9</fullName>
    </recommendedName>
</protein>